<dbReference type="InterPro" id="IPR018466">
    <property type="entry name" value="Kre9/Knh1-like_N"/>
</dbReference>
<dbReference type="PANTHER" id="PTHR35185:SF1">
    <property type="entry name" value="UPF0619 GPI-ANCHORED MEMBRANE PROTEIN C1322.10"/>
    <property type="match status" value="1"/>
</dbReference>
<dbReference type="Proteomes" id="UP000559027">
    <property type="component" value="Unassembled WGS sequence"/>
</dbReference>
<organism evidence="5 6">
    <name type="scientific">Leucocoprinus leucothites</name>
    <dbReference type="NCBI Taxonomy" id="201217"/>
    <lineage>
        <taxon>Eukaryota</taxon>
        <taxon>Fungi</taxon>
        <taxon>Dikarya</taxon>
        <taxon>Basidiomycota</taxon>
        <taxon>Agaricomycotina</taxon>
        <taxon>Agaricomycetes</taxon>
        <taxon>Agaricomycetidae</taxon>
        <taxon>Agaricales</taxon>
        <taxon>Agaricineae</taxon>
        <taxon>Agaricaceae</taxon>
        <taxon>Leucocoprinus</taxon>
    </lineage>
</organism>
<keyword evidence="6" id="KW-1185">Reference proteome</keyword>
<feature type="region of interest" description="Disordered" evidence="2">
    <location>
        <begin position="133"/>
        <end position="163"/>
    </location>
</feature>
<gene>
    <name evidence="5" type="ORF">D9756_000402</name>
</gene>
<dbReference type="OrthoDB" id="5316007at2759"/>
<keyword evidence="1 3" id="KW-0732">Signal</keyword>
<accession>A0A8H5GGI7</accession>
<dbReference type="Pfam" id="PF10342">
    <property type="entry name" value="Kre9_KNH"/>
    <property type="match status" value="1"/>
</dbReference>
<evidence type="ECO:0000259" key="4">
    <source>
        <dbReference type="Pfam" id="PF10342"/>
    </source>
</evidence>
<feature type="domain" description="Yeast cell wall synthesis Kre9/Knh1-like N-terminal" evidence="4">
    <location>
        <begin position="28"/>
        <end position="116"/>
    </location>
</feature>
<dbReference type="EMBL" id="JAACJO010000001">
    <property type="protein sequence ID" value="KAF5364346.1"/>
    <property type="molecule type" value="Genomic_DNA"/>
</dbReference>
<protein>
    <recommendedName>
        <fullName evidence="4">Yeast cell wall synthesis Kre9/Knh1-like N-terminal domain-containing protein</fullName>
    </recommendedName>
</protein>
<reference evidence="5 6" key="1">
    <citation type="journal article" date="2020" name="ISME J.">
        <title>Uncovering the hidden diversity of litter-decomposition mechanisms in mushroom-forming fungi.</title>
        <authorList>
            <person name="Floudas D."/>
            <person name="Bentzer J."/>
            <person name="Ahren D."/>
            <person name="Johansson T."/>
            <person name="Persson P."/>
            <person name="Tunlid A."/>
        </authorList>
    </citation>
    <scope>NUCLEOTIDE SEQUENCE [LARGE SCALE GENOMIC DNA]</scope>
    <source>
        <strain evidence="5 6">CBS 146.42</strain>
    </source>
</reference>
<evidence type="ECO:0000256" key="2">
    <source>
        <dbReference type="SAM" id="MobiDB-lite"/>
    </source>
</evidence>
<dbReference type="PANTHER" id="PTHR35185">
    <property type="entry name" value="SERINE/THREONINE-RICH PROTEIN ADG2-RELATED"/>
    <property type="match status" value="1"/>
</dbReference>
<dbReference type="AlphaFoldDB" id="A0A8H5GGI7"/>
<evidence type="ECO:0000313" key="5">
    <source>
        <dbReference type="EMBL" id="KAF5364346.1"/>
    </source>
</evidence>
<evidence type="ECO:0000313" key="6">
    <source>
        <dbReference type="Proteomes" id="UP000559027"/>
    </source>
</evidence>
<comment type="caution">
    <text evidence="5">The sequence shown here is derived from an EMBL/GenBank/DDBJ whole genome shotgun (WGS) entry which is preliminary data.</text>
</comment>
<name>A0A8H5GGI7_9AGAR</name>
<dbReference type="InterPro" id="IPR052479">
    <property type="entry name" value="GPI-anchor_Adhesion_Reg"/>
</dbReference>
<evidence type="ECO:0000256" key="1">
    <source>
        <dbReference type="ARBA" id="ARBA00022729"/>
    </source>
</evidence>
<proteinExistence type="predicted"/>
<sequence length="183" mass="18790">MHAVSVLLALAASACAYQVNQPNGVKGWTNVGPQPVTWTRVNTDPSNFTIVLTNQNRAIFPQDQVLTAQQDGVVTDTVNCNPPSAGWPLGKSFRINFVKSTEEQNTIYAQSNEFEIATPNVTSSGVSTTPIVATPVAVPPPSSTNSPTGTGGSDSPPDPNGAAAIMASSGLMAILGAAVILGA</sequence>
<feature type="chain" id="PRO_5034931080" description="Yeast cell wall synthesis Kre9/Knh1-like N-terminal domain-containing protein" evidence="3">
    <location>
        <begin position="17"/>
        <end position="183"/>
    </location>
</feature>
<evidence type="ECO:0000256" key="3">
    <source>
        <dbReference type="SAM" id="SignalP"/>
    </source>
</evidence>
<feature type="signal peptide" evidence="3">
    <location>
        <begin position="1"/>
        <end position="16"/>
    </location>
</feature>